<gene>
    <name evidence="1" type="ORF">DBZ45_07870</name>
</gene>
<sequence>MPVSTLQGHLGGSLSSVSRNIDTLLSVPWVKWRVDFAYTYAGWSCTAMLWMSIEQAKINQAASALTGLPQLRWCASTSGESNLVASLRLKELQELDTIEHRLQAAFPGLQVRDRWVVPRTAKTQGHVLDEMGLHRGYVPL</sequence>
<dbReference type="Gene3D" id="3.30.70.920">
    <property type="match status" value="1"/>
</dbReference>
<evidence type="ECO:0000313" key="2">
    <source>
        <dbReference type="Proteomes" id="UP000249166"/>
    </source>
</evidence>
<accession>A0A328HK72</accession>
<evidence type="ECO:0008006" key="3">
    <source>
        <dbReference type="Google" id="ProtNLM"/>
    </source>
</evidence>
<dbReference type="SUPFAM" id="SSF54909">
    <property type="entry name" value="Dimeric alpha+beta barrel"/>
    <property type="match status" value="1"/>
</dbReference>
<name>A0A328HK72_ARTGO</name>
<organism evidence="1 2">
    <name type="scientific">Arthrobacter globiformis</name>
    <dbReference type="NCBI Taxonomy" id="1665"/>
    <lineage>
        <taxon>Bacteria</taxon>
        <taxon>Bacillati</taxon>
        <taxon>Actinomycetota</taxon>
        <taxon>Actinomycetes</taxon>
        <taxon>Micrococcales</taxon>
        <taxon>Micrococcaceae</taxon>
        <taxon>Arthrobacter</taxon>
    </lineage>
</organism>
<reference evidence="1 2" key="1">
    <citation type="submission" date="2018-04" db="EMBL/GenBank/DDBJ databases">
        <title>Bacteria isolated from cave deposits of Manipur.</title>
        <authorList>
            <person name="Sahoo D."/>
            <person name="Sarangthem I."/>
            <person name="Nandeibam J."/>
        </authorList>
    </citation>
    <scope>NUCLEOTIDE SEQUENCE [LARGE SCALE GENOMIC DNA]</scope>
    <source>
        <strain evidence="2">mrc11</strain>
    </source>
</reference>
<evidence type="ECO:0000313" key="1">
    <source>
        <dbReference type="EMBL" id="RAM37835.1"/>
    </source>
</evidence>
<protein>
    <recommendedName>
        <fullName evidence="3">Lrp/AsnC family transcriptional regulator</fullName>
    </recommendedName>
</protein>
<dbReference type="EMBL" id="QLNP01000065">
    <property type="protein sequence ID" value="RAM37835.1"/>
    <property type="molecule type" value="Genomic_DNA"/>
</dbReference>
<dbReference type="AlphaFoldDB" id="A0A328HK72"/>
<proteinExistence type="predicted"/>
<comment type="caution">
    <text evidence="1">The sequence shown here is derived from an EMBL/GenBank/DDBJ whole genome shotgun (WGS) entry which is preliminary data.</text>
</comment>
<dbReference type="Proteomes" id="UP000249166">
    <property type="component" value="Unassembled WGS sequence"/>
</dbReference>
<dbReference type="InterPro" id="IPR011008">
    <property type="entry name" value="Dimeric_a/b-barrel"/>
</dbReference>